<evidence type="ECO:0000313" key="2">
    <source>
        <dbReference type="EMBL" id="CAD7458448.1"/>
    </source>
</evidence>
<dbReference type="EMBL" id="OE002275">
    <property type="protein sequence ID" value="CAD7458448.1"/>
    <property type="molecule type" value="Genomic_DNA"/>
</dbReference>
<proteinExistence type="predicted"/>
<accession>A0A7R9IHF7</accession>
<sequence>MAGSLSLSHVNKPSRAPLAVFFCDVRSSELVASFDLSVTSRCHGNVCVLAGIPRKAWVIIIMAIVILSVLAVASASLLYGGPGLLGASVYGAPGLVAVAPVVAPAPGYVAATRGSLHVAPLPGNIPYASHHINLAPAPGTH</sequence>
<feature type="transmembrane region" description="Helical" evidence="1">
    <location>
        <begin position="56"/>
        <end position="78"/>
    </location>
</feature>
<reference evidence="2" key="1">
    <citation type="submission" date="2020-11" db="EMBL/GenBank/DDBJ databases">
        <authorList>
            <person name="Tran Van P."/>
        </authorList>
    </citation>
    <scope>NUCLEOTIDE SEQUENCE</scope>
</reference>
<dbReference type="InterPro" id="IPR031874">
    <property type="entry name" value="Cuticle_Acp1"/>
</dbReference>
<organism evidence="2">
    <name type="scientific">Timema tahoe</name>
    <dbReference type="NCBI Taxonomy" id="61484"/>
    <lineage>
        <taxon>Eukaryota</taxon>
        <taxon>Metazoa</taxon>
        <taxon>Ecdysozoa</taxon>
        <taxon>Arthropoda</taxon>
        <taxon>Hexapoda</taxon>
        <taxon>Insecta</taxon>
        <taxon>Pterygota</taxon>
        <taxon>Neoptera</taxon>
        <taxon>Polyneoptera</taxon>
        <taxon>Phasmatodea</taxon>
        <taxon>Timematodea</taxon>
        <taxon>Timematoidea</taxon>
        <taxon>Timematidae</taxon>
        <taxon>Timema</taxon>
    </lineage>
</organism>
<keyword evidence="1" id="KW-0812">Transmembrane</keyword>
<evidence type="ECO:0000256" key="1">
    <source>
        <dbReference type="SAM" id="Phobius"/>
    </source>
</evidence>
<gene>
    <name evidence="2" type="ORF">TTEB3V08_LOCUS6427</name>
</gene>
<keyword evidence="1" id="KW-0472">Membrane</keyword>
<dbReference type="AlphaFoldDB" id="A0A7R9IHF7"/>
<feature type="transmembrane region" description="Helical" evidence="1">
    <location>
        <begin position="90"/>
        <end position="111"/>
    </location>
</feature>
<dbReference type="Pfam" id="PF15955">
    <property type="entry name" value="Cuticle_4"/>
    <property type="match status" value="1"/>
</dbReference>
<keyword evidence="1" id="KW-1133">Transmembrane helix</keyword>
<name>A0A7R9IHF7_9NEOP</name>
<protein>
    <submittedName>
        <fullName evidence="2">Uncharacterized protein</fullName>
    </submittedName>
</protein>